<proteinExistence type="predicted"/>
<keyword evidence="2" id="KW-1185">Reference proteome</keyword>
<comment type="caution">
    <text evidence="1">The sequence shown here is derived from an EMBL/GenBank/DDBJ whole genome shotgun (WGS) entry which is preliminary data.</text>
</comment>
<dbReference type="RefSeq" id="WP_301856181.1">
    <property type="nucleotide sequence ID" value="NZ_JAUJWU010000002.1"/>
</dbReference>
<gene>
    <name evidence="1" type="ORF">QWY13_08560</name>
</gene>
<dbReference type="EMBL" id="JAUJWU010000002">
    <property type="protein sequence ID" value="MDN7245552.1"/>
    <property type="molecule type" value="Genomic_DNA"/>
</dbReference>
<evidence type="ECO:0000313" key="2">
    <source>
        <dbReference type="Proteomes" id="UP001172142"/>
    </source>
</evidence>
<accession>A0ABT8NCD7</accession>
<protein>
    <submittedName>
        <fullName evidence="1">Uncharacterized protein</fullName>
    </submittedName>
</protein>
<reference evidence="1 2" key="1">
    <citation type="submission" date="2023-07" db="EMBL/GenBank/DDBJ databases">
        <title>Novel species in genus Planococcus.</title>
        <authorList>
            <person name="Ning S."/>
        </authorList>
    </citation>
    <scope>NUCLEOTIDE SEQUENCE [LARGE SCALE GENOMIC DNA]</scope>
    <source>
        <strain evidence="1 2">N017</strain>
    </source>
</reference>
<organism evidence="1 2">
    <name type="scientific">Planococcus shenhongbingii</name>
    <dbReference type="NCBI Taxonomy" id="3058398"/>
    <lineage>
        <taxon>Bacteria</taxon>
        <taxon>Bacillati</taxon>
        <taxon>Bacillota</taxon>
        <taxon>Bacilli</taxon>
        <taxon>Bacillales</taxon>
        <taxon>Caryophanaceae</taxon>
        <taxon>Planococcus</taxon>
    </lineage>
</organism>
<name>A0ABT8NCD7_9BACL</name>
<dbReference type="Proteomes" id="UP001172142">
    <property type="component" value="Unassembled WGS sequence"/>
</dbReference>
<sequence>MDILMNFPFGEPKRELLRSLFDHITRIFGSEGCTILWWYDPFYSGLPYNMKNTSKPHTRLISKNDMKFLQKLWEGIAGDYILFLPKDIDMKVEVEGEEEAIGLYLAKYAHLLLKTPDANEVLYLHIEE</sequence>
<evidence type="ECO:0000313" key="1">
    <source>
        <dbReference type="EMBL" id="MDN7245552.1"/>
    </source>
</evidence>